<evidence type="ECO:0000313" key="14">
    <source>
        <dbReference type="EMBL" id="UVG40806.1"/>
    </source>
</evidence>
<evidence type="ECO:0000256" key="10">
    <source>
        <dbReference type="ARBA" id="ARBA00023128"/>
    </source>
</evidence>
<comment type="similarity">
    <text evidence="2 12">Belongs to the ATPase protein 8 family.</text>
</comment>
<evidence type="ECO:0000256" key="7">
    <source>
        <dbReference type="ARBA" id="ARBA00022781"/>
    </source>
</evidence>
<protein>
    <recommendedName>
        <fullName evidence="12">ATP synthase complex subunit 8</fullName>
    </recommendedName>
</protein>
<keyword evidence="11 13" id="KW-0472">Membrane</keyword>
<dbReference type="RefSeq" id="YP_010471467.1">
    <property type="nucleotide sequence ID" value="NC_066058.1"/>
</dbReference>
<dbReference type="GO" id="GO:0031966">
    <property type="term" value="C:mitochondrial membrane"/>
    <property type="evidence" value="ECO:0007669"/>
    <property type="project" value="UniProtKB-SubCell"/>
</dbReference>
<keyword evidence="9 12" id="KW-0406">Ion transport</keyword>
<dbReference type="AlphaFoldDB" id="A0A976UF75"/>
<evidence type="ECO:0000256" key="9">
    <source>
        <dbReference type="ARBA" id="ARBA00023065"/>
    </source>
</evidence>
<evidence type="ECO:0000256" key="12">
    <source>
        <dbReference type="RuleBase" id="RU003661"/>
    </source>
</evidence>
<sequence>MPQMAPLKWLFMFILFSLTFMIFNILNYYTNTLNFSNNSEKNLNENKTISINWKW</sequence>
<dbReference type="GO" id="GO:0015078">
    <property type="term" value="F:proton transmembrane transporter activity"/>
    <property type="evidence" value="ECO:0007669"/>
    <property type="project" value="InterPro"/>
</dbReference>
<keyword evidence="5 12" id="KW-0138">CF(0)</keyword>
<keyword evidence="4 12" id="KW-0813">Transport</keyword>
<accession>A0A976UF75</accession>
<evidence type="ECO:0000256" key="5">
    <source>
        <dbReference type="ARBA" id="ARBA00022547"/>
    </source>
</evidence>
<gene>
    <name evidence="14" type="primary">ATP8</name>
</gene>
<comment type="subcellular location">
    <subcellularLocation>
        <location evidence="1 12">Mitochondrion membrane</location>
        <topology evidence="1 12">Single-pass membrane protein</topology>
    </subcellularLocation>
</comment>
<reference evidence="14" key="1">
    <citation type="journal article" date="2022" name="Zool. Scr.">
        <title>Mitogenomes provide new insights into the evolutionary history of Prodiamesinae (Diptera: Chironomidae).</title>
        <authorList>
            <person name="Lin X.-L."/>
            <person name="Zhao Y.-M."/>
            <person name="Yan L.-P."/>
            <person name="Liu W.-B."/>
            <person name="Bu W.-J."/>
            <person name="Wang X.-H."/>
            <person name="Zheng C.-G."/>
        </authorList>
    </citation>
    <scope>NUCLEOTIDE SEQUENCE</scope>
</reference>
<organism evidence="14">
    <name type="scientific">Brillia brevicornis</name>
    <dbReference type="NCBI Taxonomy" id="2970799"/>
    <lineage>
        <taxon>Eukaryota</taxon>
        <taxon>Metazoa</taxon>
        <taxon>Ecdysozoa</taxon>
        <taxon>Arthropoda</taxon>
        <taxon>Hexapoda</taxon>
        <taxon>Insecta</taxon>
        <taxon>Pterygota</taxon>
        <taxon>Neoptera</taxon>
        <taxon>Endopterygota</taxon>
        <taxon>Diptera</taxon>
        <taxon>Nematocera</taxon>
        <taxon>Chironomoidea</taxon>
        <taxon>Chironomidae</taxon>
        <taxon>Brillia</taxon>
    </lineage>
</organism>
<dbReference type="GO" id="GO:0045259">
    <property type="term" value="C:proton-transporting ATP synthase complex"/>
    <property type="evidence" value="ECO:0007669"/>
    <property type="project" value="UniProtKB-KW"/>
</dbReference>
<evidence type="ECO:0000256" key="8">
    <source>
        <dbReference type="ARBA" id="ARBA00022989"/>
    </source>
</evidence>
<dbReference type="InterPro" id="IPR001421">
    <property type="entry name" value="ATP8_metazoa"/>
</dbReference>
<name>A0A976UF75_9DIPT</name>
<evidence type="ECO:0000256" key="1">
    <source>
        <dbReference type="ARBA" id="ARBA00004304"/>
    </source>
</evidence>
<keyword evidence="7 12" id="KW-0375">Hydrogen ion transport</keyword>
<evidence type="ECO:0000256" key="4">
    <source>
        <dbReference type="ARBA" id="ARBA00022448"/>
    </source>
</evidence>
<keyword evidence="8 13" id="KW-1133">Transmembrane helix</keyword>
<feature type="transmembrane region" description="Helical" evidence="13">
    <location>
        <begin position="9"/>
        <end position="29"/>
    </location>
</feature>
<evidence type="ECO:0000256" key="2">
    <source>
        <dbReference type="ARBA" id="ARBA00008892"/>
    </source>
</evidence>
<evidence type="ECO:0000256" key="13">
    <source>
        <dbReference type="SAM" id="Phobius"/>
    </source>
</evidence>
<dbReference type="CTD" id="4509"/>
<dbReference type="GO" id="GO:0015986">
    <property type="term" value="P:proton motive force-driven ATP synthesis"/>
    <property type="evidence" value="ECO:0007669"/>
    <property type="project" value="InterPro"/>
</dbReference>
<comment type="subunit">
    <text evidence="3">F-type ATPases have 2 components, CF(1) - the catalytic core - and CF(0) - the membrane proton channel.</text>
</comment>
<geneLocation type="mitochondrion" evidence="14"/>
<dbReference type="GeneID" id="74848479"/>
<evidence type="ECO:0000256" key="3">
    <source>
        <dbReference type="ARBA" id="ARBA00011291"/>
    </source>
</evidence>
<dbReference type="Pfam" id="PF00895">
    <property type="entry name" value="ATP-synt_8"/>
    <property type="match status" value="1"/>
</dbReference>
<keyword evidence="10 12" id="KW-0496">Mitochondrion</keyword>
<evidence type="ECO:0000256" key="6">
    <source>
        <dbReference type="ARBA" id="ARBA00022692"/>
    </source>
</evidence>
<dbReference type="EMBL" id="MZ424311">
    <property type="protein sequence ID" value="UVG40806.1"/>
    <property type="molecule type" value="Genomic_DNA"/>
</dbReference>
<proteinExistence type="inferred from homology"/>
<evidence type="ECO:0000256" key="11">
    <source>
        <dbReference type="ARBA" id="ARBA00023136"/>
    </source>
</evidence>
<keyword evidence="6 12" id="KW-0812">Transmembrane</keyword>